<name>A0A4R5DDE9_9ACTN</name>
<dbReference type="GO" id="GO:0016491">
    <property type="term" value="F:oxidoreductase activity"/>
    <property type="evidence" value="ECO:0007669"/>
    <property type="project" value="InterPro"/>
</dbReference>
<dbReference type="CDD" id="cd19152">
    <property type="entry name" value="AKR_AKR15A"/>
    <property type="match status" value="1"/>
</dbReference>
<dbReference type="InterPro" id="IPR036812">
    <property type="entry name" value="NAD(P)_OxRdtase_dom_sf"/>
</dbReference>
<dbReference type="PANTHER" id="PTHR42686">
    <property type="entry name" value="GH17980P-RELATED"/>
    <property type="match status" value="1"/>
</dbReference>
<accession>A0A4R5DDE9</accession>
<dbReference type="Gene3D" id="3.20.20.100">
    <property type="entry name" value="NADP-dependent oxidoreductase domain"/>
    <property type="match status" value="1"/>
</dbReference>
<dbReference type="InParanoid" id="A0A4R5DDE9"/>
<dbReference type="GO" id="GO:0005829">
    <property type="term" value="C:cytosol"/>
    <property type="evidence" value="ECO:0007669"/>
    <property type="project" value="TreeGrafter"/>
</dbReference>
<dbReference type="InterPro" id="IPR023210">
    <property type="entry name" value="NADP_OxRdtase_dom"/>
</dbReference>
<evidence type="ECO:0000259" key="1">
    <source>
        <dbReference type="Pfam" id="PF00248"/>
    </source>
</evidence>
<protein>
    <submittedName>
        <fullName evidence="2">Aldo/keto reductase</fullName>
    </submittedName>
</protein>
<reference evidence="2 3" key="1">
    <citation type="submission" date="2019-03" db="EMBL/GenBank/DDBJ databases">
        <title>Draft genome sequences of novel Actinobacteria.</title>
        <authorList>
            <person name="Sahin N."/>
            <person name="Ay H."/>
            <person name="Saygin H."/>
        </authorList>
    </citation>
    <scope>NUCLEOTIDE SEQUENCE [LARGE SCALE GENOMIC DNA]</scope>
    <source>
        <strain evidence="2 3">5K138</strain>
    </source>
</reference>
<sequence length="344" mass="37407">MKHRVVDRGGVRLTEIGLGGAPIGNLFAAVEDETAHAAVSAAWNMGVRYFDTAPYYGLGLSERRLGEALADMNPAEFALSTKVGRRLVPEYSVGSTELVDGQWAVPRTHTVVRDYSRDGIRRTLDGSLERLRRDGVDIVFIHDPDDHLDEVEMTTAPALASLRDEGIISAFGVGTSDWRAAERLVRTTDIDIVMIAGRWTLADRSATTLLETCAALSKSVVIAGPFNSGLLARPWPRDDARFEYQPAPDATIRRARDLAVLCDRYGVTLPDAAVQFPLRSGVVRSVVVGMATPEEVMADLAHACANIPDELWRQLDIADPVSVPIVDTRTTLGRSPRPGPVPDS</sequence>
<dbReference type="AlphaFoldDB" id="A0A4R5DDE9"/>
<comment type="caution">
    <text evidence="2">The sequence shown here is derived from an EMBL/GenBank/DDBJ whole genome shotgun (WGS) entry which is preliminary data.</text>
</comment>
<dbReference type="InterPro" id="IPR020471">
    <property type="entry name" value="AKR"/>
</dbReference>
<dbReference type="Proteomes" id="UP000294739">
    <property type="component" value="Unassembled WGS sequence"/>
</dbReference>
<dbReference type="Pfam" id="PF00248">
    <property type="entry name" value="Aldo_ket_red"/>
    <property type="match status" value="1"/>
</dbReference>
<feature type="domain" description="NADP-dependent oxidoreductase" evidence="1">
    <location>
        <begin position="15"/>
        <end position="318"/>
    </location>
</feature>
<gene>
    <name evidence="2" type="ORF">E1269_13800</name>
</gene>
<evidence type="ECO:0000313" key="3">
    <source>
        <dbReference type="Proteomes" id="UP000294739"/>
    </source>
</evidence>
<dbReference type="SUPFAM" id="SSF51430">
    <property type="entry name" value="NAD(P)-linked oxidoreductase"/>
    <property type="match status" value="1"/>
</dbReference>
<keyword evidence="3" id="KW-1185">Reference proteome</keyword>
<evidence type="ECO:0000313" key="2">
    <source>
        <dbReference type="EMBL" id="TDE09694.1"/>
    </source>
</evidence>
<dbReference type="PANTHER" id="PTHR42686:SF1">
    <property type="entry name" value="GH17980P-RELATED"/>
    <property type="match status" value="1"/>
</dbReference>
<proteinExistence type="predicted"/>
<dbReference type="OrthoDB" id="9768851at2"/>
<organism evidence="2 3">
    <name type="scientific">Jiangella asiatica</name>
    <dbReference type="NCBI Taxonomy" id="2530372"/>
    <lineage>
        <taxon>Bacteria</taxon>
        <taxon>Bacillati</taxon>
        <taxon>Actinomycetota</taxon>
        <taxon>Actinomycetes</taxon>
        <taxon>Jiangellales</taxon>
        <taxon>Jiangellaceae</taxon>
        <taxon>Jiangella</taxon>
    </lineage>
</organism>
<dbReference type="EMBL" id="SMKZ01000017">
    <property type="protein sequence ID" value="TDE09694.1"/>
    <property type="molecule type" value="Genomic_DNA"/>
</dbReference>